<sequence>MDGYCGGRDAAEECVKLKRSKGRRKTRSGEPDHAESGRDGAGYDEAEFGIYHLHSSNPLCNDCWIKNVILG</sequence>
<evidence type="ECO:0000313" key="3">
    <source>
        <dbReference type="Proteomes" id="UP001066276"/>
    </source>
</evidence>
<evidence type="ECO:0000313" key="2">
    <source>
        <dbReference type="EMBL" id="KAJ1149229.1"/>
    </source>
</evidence>
<accession>A0AAV7RA84</accession>
<feature type="region of interest" description="Disordered" evidence="1">
    <location>
        <begin position="20"/>
        <end position="41"/>
    </location>
</feature>
<dbReference type="AlphaFoldDB" id="A0AAV7RA84"/>
<proteinExistence type="predicted"/>
<feature type="compositionally biased region" description="Basic and acidic residues" evidence="1">
    <location>
        <begin position="27"/>
        <end position="38"/>
    </location>
</feature>
<dbReference type="Proteomes" id="UP001066276">
    <property type="component" value="Chromosome 5"/>
</dbReference>
<name>A0AAV7RA84_PLEWA</name>
<protein>
    <submittedName>
        <fullName evidence="2">Uncharacterized protein</fullName>
    </submittedName>
</protein>
<organism evidence="2 3">
    <name type="scientific">Pleurodeles waltl</name>
    <name type="common">Iberian ribbed newt</name>
    <dbReference type="NCBI Taxonomy" id="8319"/>
    <lineage>
        <taxon>Eukaryota</taxon>
        <taxon>Metazoa</taxon>
        <taxon>Chordata</taxon>
        <taxon>Craniata</taxon>
        <taxon>Vertebrata</taxon>
        <taxon>Euteleostomi</taxon>
        <taxon>Amphibia</taxon>
        <taxon>Batrachia</taxon>
        <taxon>Caudata</taxon>
        <taxon>Salamandroidea</taxon>
        <taxon>Salamandridae</taxon>
        <taxon>Pleurodelinae</taxon>
        <taxon>Pleurodeles</taxon>
    </lineage>
</organism>
<dbReference type="EMBL" id="JANPWB010000009">
    <property type="protein sequence ID" value="KAJ1149229.1"/>
    <property type="molecule type" value="Genomic_DNA"/>
</dbReference>
<evidence type="ECO:0000256" key="1">
    <source>
        <dbReference type="SAM" id="MobiDB-lite"/>
    </source>
</evidence>
<comment type="caution">
    <text evidence="2">The sequence shown here is derived from an EMBL/GenBank/DDBJ whole genome shotgun (WGS) entry which is preliminary data.</text>
</comment>
<reference evidence="2" key="1">
    <citation type="journal article" date="2022" name="bioRxiv">
        <title>Sequencing and chromosome-scale assembly of the giantPleurodeles waltlgenome.</title>
        <authorList>
            <person name="Brown T."/>
            <person name="Elewa A."/>
            <person name="Iarovenko S."/>
            <person name="Subramanian E."/>
            <person name="Araus A.J."/>
            <person name="Petzold A."/>
            <person name="Susuki M."/>
            <person name="Suzuki K.-i.T."/>
            <person name="Hayashi T."/>
            <person name="Toyoda A."/>
            <person name="Oliveira C."/>
            <person name="Osipova E."/>
            <person name="Leigh N.D."/>
            <person name="Simon A."/>
            <person name="Yun M.H."/>
        </authorList>
    </citation>
    <scope>NUCLEOTIDE SEQUENCE</scope>
    <source>
        <strain evidence="2">20211129_DDA</strain>
        <tissue evidence="2">Liver</tissue>
    </source>
</reference>
<keyword evidence="3" id="KW-1185">Reference proteome</keyword>
<gene>
    <name evidence="2" type="ORF">NDU88_002044</name>
</gene>